<gene>
    <name evidence="4" type="ORF">PRZ48_005453</name>
</gene>
<evidence type="ECO:0000259" key="3">
    <source>
        <dbReference type="SMART" id="SM00338"/>
    </source>
</evidence>
<dbReference type="EMBL" id="JAXOVC010000003">
    <property type="protein sequence ID" value="KAK4504537.1"/>
    <property type="molecule type" value="Genomic_DNA"/>
</dbReference>
<feature type="region of interest" description="Disordered" evidence="2">
    <location>
        <begin position="67"/>
        <end position="124"/>
    </location>
</feature>
<dbReference type="SMART" id="SM00338">
    <property type="entry name" value="BRLZ"/>
    <property type="match status" value="1"/>
</dbReference>
<evidence type="ECO:0000256" key="2">
    <source>
        <dbReference type="SAM" id="MobiDB-lite"/>
    </source>
</evidence>
<feature type="coiled-coil region" evidence="1">
    <location>
        <begin position="145"/>
        <end position="179"/>
    </location>
</feature>
<keyword evidence="1" id="KW-0175">Coiled coil</keyword>
<accession>A0ABR0ESN3</accession>
<feature type="domain" description="BZIP" evidence="3">
    <location>
        <begin position="103"/>
        <end position="182"/>
    </location>
</feature>
<organism evidence="4 5">
    <name type="scientific">Zasmidium cellare</name>
    <name type="common">Wine cellar mold</name>
    <name type="synonym">Racodium cellare</name>
    <dbReference type="NCBI Taxonomy" id="395010"/>
    <lineage>
        <taxon>Eukaryota</taxon>
        <taxon>Fungi</taxon>
        <taxon>Dikarya</taxon>
        <taxon>Ascomycota</taxon>
        <taxon>Pezizomycotina</taxon>
        <taxon>Dothideomycetes</taxon>
        <taxon>Dothideomycetidae</taxon>
        <taxon>Mycosphaerellales</taxon>
        <taxon>Mycosphaerellaceae</taxon>
        <taxon>Zasmidium</taxon>
    </lineage>
</organism>
<proteinExistence type="predicted"/>
<feature type="compositionally biased region" description="Basic and acidic residues" evidence="2">
    <location>
        <begin position="93"/>
        <end position="109"/>
    </location>
</feature>
<reference evidence="4 5" key="1">
    <citation type="journal article" date="2023" name="G3 (Bethesda)">
        <title>A chromosome-level genome assembly of Zasmidium syzygii isolated from banana leaves.</title>
        <authorList>
            <person name="van Westerhoven A.C."/>
            <person name="Mehrabi R."/>
            <person name="Talebi R."/>
            <person name="Steentjes M.B.F."/>
            <person name="Corcolon B."/>
            <person name="Chong P.A."/>
            <person name="Kema G.H.J."/>
            <person name="Seidl M.F."/>
        </authorList>
    </citation>
    <scope>NUCLEOTIDE SEQUENCE [LARGE SCALE GENOMIC DNA]</scope>
    <source>
        <strain evidence="4 5">P124</strain>
    </source>
</reference>
<dbReference type="InterPro" id="IPR004827">
    <property type="entry name" value="bZIP"/>
</dbReference>
<protein>
    <recommendedName>
        <fullName evidence="3">BZIP domain-containing protein</fullName>
    </recommendedName>
</protein>
<keyword evidence="5" id="KW-1185">Reference proteome</keyword>
<evidence type="ECO:0000256" key="1">
    <source>
        <dbReference type="SAM" id="Coils"/>
    </source>
</evidence>
<feature type="compositionally biased region" description="Polar residues" evidence="2">
    <location>
        <begin position="67"/>
        <end position="92"/>
    </location>
</feature>
<name>A0ABR0ESN3_ZASCE</name>
<evidence type="ECO:0000313" key="5">
    <source>
        <dbReference type="Proteomes" id="UP001305779"/>
    </source>
</evidence>
<comment type="caution">
    <text evidence="4">The sequence shown here is derived from an EMBL/GenBank/DDBJ whole genome shotgun (WGS) entry which is preliminary data.</text>
</comment>
<dbReference type="Proteomes" id="UP001305779">
    <property type="component" value="Unassembled WGS sequence"/>
</dbReference>
<dbReference type="Gene3D" id="1.20.5.170">
    <property type="match status" value="1"/>
</dbReference>
<evidence type="ECO:0000313" key="4">
    <source>
        <dbReference type="EMBL" id="KAK4504537.1"/>
    </source>
</evidence>
<sequence>MASTTFFPFDAQKDWFDETEVRNAAFIHLPQADKYKVNFEWTKWWAEVEHSLLQEQTPEANHAHLHFSTQSSPGASRLPPTTSPASSNISEHSVQESRHHASEQDETTNKAKKRKIQNREAKPELHKLNLSSSQRKCRDRRREQVLNLGERLRTSMAENKNLQEQYKKLQDECNRLKSENGIYCELLQNFWTMTFSEDKPAALVNEYEQGLRDW</sequence>